<dbReference type="InterPro" id="IPR036855">
    <property type="entry name" value="Znf_CCCH_sf"/>
</dbReference>
<feature type="zinc finger region" description="C3H1-type" evidence="4">
    <location>
        <begin position="294"/>
        <end position="321"/>
    </location>
</feature>
<feature type="zinc finger region" description="C3H1-type" evidence="4">
    <location>
        <begin position="211"/>
        <end position="239"/>
    </location>
</feature>
<dbReference type="PANTHER" id="PTHR46156:SF1">
    <property type="entry name" value="ZINC FINGER CCCH DOMAIN-CONTAINING PROTEIN 3"/>
    <property type="match status" value="1"/>
</dbReference>
<feature type="compositionally biased region" description="Polar residues" evidence="5">
    <location>
        <begin position="328"/>
        <end position="340"/>
    </location>
</feature>
<dbReference type="Proteomes" id="UP000887562">
    <property type="component" value="Unplaced"/>
</dbReference>
<evidence type="ECO:0000259" key="6">
    <source>
        <dbReference type="PROSITE" id="PS50103"/>
    </source>
</evidence>
<dbReference type="PANTHER" id="PTHR46156">
    <property type="entry name" value="CCCH ZINGC FINGER"/>
    <property type="match status" value="1"/>
</dbReference>
<reference evidence="8" key="1">
    <citation type="submission" date="2022-11" db="UniProtKB">
        <authorList>
            <consortium name="WormBaseParasite"/>
        </authorList>
    </citation>
    <scope>IDENTIFICATION</scope>
</reference>
<dbReference type="InterPro" id="IPR000571">
    <property type="entry name" value="Znf_CCCH"/>
</dbReference>
<evidence type="ECO:0000256" key="4">
    <source>
        <dbReference type="PROSITE-ProRule" id="PRU00723"/>
    </source>
</evidence>
<keyword evidence="7" id="KW-1185">Reference proteome</keyword>
<feature type="zinc finger region" description="C3H1-type" evidence="4">
    <location>
        <begin position="243"/>
        <end position="266"/>
    </location>
</feature>
<sequence length="372" mass="42741">MGLVYWLPKMSSCWSRSNCGFLTRAVYKFRRNESPSIGTSDLSGSAINCNHFFRGLGVSSRYRFRKRGYKSPTSSRYPSRTPGGVFVSNQVGSTEISTEDCLESTSLHQQCGNYSFRTLHFTDATFTGSVLLSDSSRHNRKYIFSAHLPPFRSKYKIHYKRPTIMQKARCNSSSVKSKQSHKAFRQRLGKSVVRTISPYKLRVKKAIAMLRYEKPICSYYVKTGRCRNEKNCCFSHDPDYLRLCPKFLQHSCLLGEQKCPLAHVLDPCRLPQCEFFATGKCHRNDCPFLHVTYPENTPMCPKFIRGRCEQGRECTKRHVWRSQKRSEQLATQNTSSSNVPKANDAPVARARRAESLRDVYPVPDFIPFILDD</sequence>
<evidence type="ECO:0000313" key="7">
    <source>
        <dbReference type="Proteomes" id="UP000887562"/>
    </source>
</evidence>
<dbReference type="SMART" id="SM00356">
    <property type="entry name" value="ZnF_C3H1"/>
    <property type="match status" value="4"/>
</dbReference>
<feature type="region of interest" description="Disordered" evidence="5">
    <location>
        <begin position="324"/>
        <end position="348"/>
    </location>
</feature>
<keyword evidence="3 4" id="KW-0862">Zinc</keyword>
<keyword evidence="2 4" id="KW-0863">Zinc-finger</keyword>
<evidence type="ECO:0000256" key="2">
    <source>
        <dbReference type="ARBA" id="ARBA00022771"/>
    </source>
</evidence>
<dbReference type="GO" id="GO:0008270">
    <property type="term" value="F:zinc ion binding"/>
    <property type="evidence" value="ECO:0007669"/>
    <property type="project" value="UniProtKB-KW"/>
</dbReference>
<feature type="domain" description="C3H1-type" evidence="6">
    <location>
        <begin position="267"/>
        <end position="293"/>
    </location>
</feature>
<dbReference type="WBParaSite" id="maker-E.canG7_contigs_3032-snap-gene-0.48-mRNA-1">
    <property type="protein sequence ID" value="maker-E.canG7_contigs_3032-snap-gene-0.48-mRNA-1"/>
    <property type="gene ID" value="EcG7_02345"/>
</dbReference>
<name>A0A915EVT7_9CEST</name>
<feature type="domain" description="C3H1-type" evidence="6">
    <location>
        <begin position="294"/>
        <end position="321"/>
    </location>
</feature>
<dbReference type="GO" id="GO:0005634">
    <property type="term" value="C:nucleus"/>
    <property type="evidence" value="ECO:0007669"/>
    <property type="project" value="TreeGrafter"/>
</dbReference>
<dbReference type="PROSITE" id="PS50103">
    <property type="entry name" value="ZF_C3H1"/>
    <property type="match status" value="4"/>
</dbReference>
<feature type="domain" description="C3H1-type" evidence="6">
    <location>
        <begin position="243"/>
        <end position="266"/>
    </location>
</feature>
<evidence type="ECO:0000256" key="1">
    <source>
        <dbReference type="ARBA" id="ARBA00022723"/>
    </source>
</evidence>
<protein>
    <submittedName>
        <fullName evidence="8">C3H1-type domain-containing protein</fullName>
    </submittedName>
</protein>
<proteinExistence type="predicted"/>
<evidence type="ECO:0000313" key="8">
    <source>
        <dbReference type="WBParaSite" id="maker-E.canG7_contigs_3032-snap-gene-0.48-mRNA-1"/>
    </source>
</evidence>
<feature type="domain" description="C3H1-type" evidence="6">
    <location>
        <begin position="211"/>
        <end position="239"/>
    </location>
</feature>
<dbReference type="AlphaFoldDB" id="A0A915EVT7"/>
<feature type="zinc finger region" description="C3H1-type" evidence="4">
    <location>
        <begin position="267"/>
        <end position="293"/>
    </location>
</feature>
<organism evidence="7 8">
    <name type="scientific">Echinococcus canadensis</name>
    <dbReference type="NCBI Taxonomy" id="519352"/>
    <lineage>
        <taxon>Eukaryota</taxon>
        <taxon>Metazoa</taxon>
        <taxon>Spiralia</taxon>
        <taxon>Lophotrochozoa</taxon>
        <taxon>Platyhelminthes</taxon>
        <taxon>Cestoda</taxon>
        <taxon>Eucestoda</taxon>
        <taxon>Cyclophyllidea</taxon>
        <taxon>Taeniidae</taxon>
        <taxon>Echinococcus</taxon>
        <taxon>Echinococcus canadensis group</taxon>
    </lineage>
</organism>
<evidence type="ECO:0000256" key="5">
    <source>
        <dbReference type="SAM" id="MobiDB-lite"/>
    </source>
</evidence>
<dbReference type="Pfam" id="PF00642">
    <property type="entry name" value="zf-CCCH"/>
    <property type="match status" value="1"/>
</dbReference>
<keyword evidence="1 4" id="KW-0479">Metal-binding</keyword>
<evidence type="ECO:0000256" key="3">
    <source>
        <dbReference type="ARBA" id="ARBA00022833"/>
    </source>
</evidence>
<dbReference type="SUPFAM" id="SSF90229">
    <property type="entry name" value="CCCH zinc finger"/>
    <property type="match status" value="1"/>
</dbReference>
<dbReference type="Gene3D" id="4.10.1000.10">
    <property type="entry name" value="Zinc finger, CCCH-type"/>
    <property type="match status" value="1"/>
</dbReference>
<accession>A0A915EVT7</accession>